<proteinExistence type="inferred from homology"/>
<reference evidence="11" key="1">
    <citation type="journal article" date="2019" name="Int. J. Syst. Evol. Microbiol.">
        <title>The Global Catalogue of Microorganisms (GCM) 10K type strain sequencing project: providing services to taxonomists for standard genome sequencing and annotation.</title>
        <authorList>
            <consortium name="The Broad Institute Genomics Platform"/>
            <consortium name="The Broad Institute Genome Sequencing Center for Infectious Disease"/>
            <person name="Wu L."/>
            <person name="Ma J."/>
        </authorList>
    </citation>
    <scope>NUCLEOTIDE SEQUENCE [LARGE SCALE GENOMIC DNA]</scope>
    <source>
        <strain evidence="11">NBRC 108894</strain>
    </source>
</reference>
<feature type="region of interest" description="Disordered" evidence="8">
    <location>
        <begin position="1"/>
        <end position="25"/>
    </location>
</feature>
<evidence type="ECO:0000256" key="7">
    <source>
        <dbReference type="RuleBase" id="RU363032"/>
    </source>
</evidence>
<feature type="domain" description="ABC transmembrane type-1" evidence="9">
    <location>
        <begin position="89"/>
        <end position="280"/>
    </location>
</feature>
<feature type="transmembrane region" description="Helical" evidence="7">
    <location>
        <begin position="93"/>
        <end position="114"/>
    </location>
</feature>
<comment type="similarity">
    <text evidence="7">Belongs to the binding-protein-dependent transport system permease family.</text>
</comment>
<dbReference type="CDD" id="cd06261">
    <property type="entry name" value="TM_PBP2"/>
    <property type="match status" value="1"/>
</dbReference>
<dbReference type="Gene3D" id="1.10.3720.10">
    <property type="entry name" value="MetI-like"/>
    <property type="match status" value="1"/>
</dbReference>
<organism evidence="10 11">
    <name type="scientific">Pseudolysinimonas kribbensis</name>
    <dbReference type="NCBI Taxonomy" id="433641"/>
    <lineage>
        <taxon>Bacteria</taxon>
        <taxon>Bacillati</taxon>
        <taxon>Actinomycetota</taxon>
        <taxon>Actinomycetes</taxon>
        <taxon>Micrococcales</taxon>
        <taxon>Microbacteriaceae</taxon>
        <taxon>Pseudolysinimonas</taxon>
    </lineage>
</organism>
<gene>
    <name evidence="10" type="ORF">GCM10025881_29750</name>
</gene>
<evidence type="ECO:0000256" key="1">
    <source>
        <dbReference type="ARBA" id="ARBA00004651"/>
    </source>
</evidence>
<dbReference type="SUPFAM" id="SSF161098">
    <property type="entry name" value="MetI-like"/>
    <property type="match status" value="1"/>
</dbReference>
<sequence length="292" mass="31463">MSAVAVSRVTETATATRRRPRNPRGRSGPVAIILQVLLFVMYGIPILWILLTSIKSSDEVIGTQASIIFTPTLDAYVRAFEGQDLWPALAQSLIISTSTMVLVLAVAIPCAYALARVGGRWVTIALALLIVLQMMPQTATVIPLFQIFGSWGLLDSTSGLVLADAALLTPFAIVLLRPFFRAVPIALEESASIDGAGIVRRFFSIVLPVARNGVATTATLVFLICWGEFLYAINFLLSPGTYPLSALLAQQVSAFGIDWPALMALSVITSIPILILFAATYRLLREGSRSAR</sequence>
<evidence type="ECO:0000256" key="8">
    <source>
        <dbReference type="SAM" id="MobiDB-lite"/>
    </source>
</evidence>
<feature type="transmembrane region" description="Helical" evidence="7">
    <location>
        <begin position="121"/>
        <end position="148"/>
    </location>
</feature>
<keyword evidence="6 7" id="KW-0472">Membrane</keyword>
<protein>
    <submittedName>
        <fullName evidence="10">Sugar ABC transporter permease</fullName>
    </submittedName>
</protein>
<feature type="compositionally biased region" description="Low complexity" evidence="8">
    <location>
        <begin position="1"/>
        <end position="15"/>
    </location>
</feature>
<keyword evidence="11" id="KW-1185">Reference proteome</keyword>
<accession>A0ABQ6K8T7</accession>
<feature type="transmembrane region" description="Helical" evidence="7">
    <location>
        <begin position="27"/>
        <end position="51"/>
    </location>
</feature>
<keyword evidence="5 7" id="KW-1133">Transmembrane helix</keyword>
<evidence type="ECO:0000259" key="9">
    <source>
        <dbReference type="PROSITE" id="PS50928"/>
    </source>
</evidence>
<name>A0ABQ6K8T7_9MICO</name>
<evidence type="ECO:0000256" key="4">
    <source>
        <dbReference type="ARBA" id="ARBA00022692"/>
    </source>
</evidence>
<comment type="subcellular location">
    <subcellularLocation>
        <location evidence="1 7">Cell membrane</location>
        <topology evidence="1 7">Multi-pass membrane protein</topology>
    </subcellularLocation>
</comment>
<dbReference type="PANTHER" id="PTHR32243">
    <property type="entry name" value="MALTOSE TRANSPORT SYSTEM PERMEASE-RELATED"/>
    <property type="match status" value="1"/>
</dbReference>
<dbReference type="InterPro" id="IPR035906">
    <property type="entry name" value="MetI-like_sf"/>
</dbReference>
<dbReference type="RefSeq" id="WP_284254781.1">
    <property type="nucleotide sequence ID" value="NZ_BSVB01000001.1"/>
</dbReference>
<dbReference type="Pfam" id="PF00528">
    <property type="entry name" value="BPD_transp_1"/>
    <property type="match status" value="1"/>
</dbReference>
<feature type="transmembrane region" description="Helical" evidence="7">
    <location>
        <begin position="160"/>
        <end position="180"/>
    </location>
</feature>
<keyword evidence="2 7" id="KW-0813">Transport</keyword>
<keyword evidence="4 7" id="KW-0812">Transmembrane</keyword>
<keyword evidence="3" id="KW-1003">Cell membrane</keyword>
<dbReference type="PANTHER" id="PTHR32243:SF18">
    <property type="entry name" value="INNER MEMBRANE ABC TRANSPORTER PERMEASE PROTEIN YCJP"/>
    <property type="match status" value="1"/>
</dbReference>
<feature type="transmembrane region" description="Helical" evidence="7">
    <location>
        <begin position="257"/>
        <end position="284"/>
    </location>
</feature>
<dbReference type="InterPro" id="IPR000515">
    <property type="entry name" value="MetI-like"/>
</dbReference>
<evidence type="ECO:0000256" key="2">
    <source>
        <dbReference type="ARBA" id="ARBA00022448"/>
    </source>
</evidence>
<dbReference type="Proteomes" id="UP001157034">
    <property type="component" value="Unassembled WGS sequence"/>
</dbReference>
<dbReference type="EMBL" id="BSVB01000001">
    <property type="protein sequence ID" value="GMA96151.1"/>
    <property type="molecule type" value="Genomic_DNA"/>
</dbReference>
<comment type="caution">
    <text evidence="10">The sequence shown here is derived from an EMBL/GenBank/DDBJ whole genome shotgun (WGS) entry which is preliminary data.</text>
</comment>
<evidence type="ECO:0000256" key="5">
    <source>
        <dbReference type="ARBA" id="ARBA00022989"/>
    </source>
</evidence>
<evidence type="ECO:0000313" key="10">
    <source>
        <dbReference type="EMBL" id="GMA96151.1"/>
    </source>
</evidence>
<evidence type="ECO:0000256" key="6">
    <source>
        <dbReference type="ARBA" id="ARBA00023136"/>
    </source>
</evidence>
<dbReference type="InterPro" id="IPR050901">
    <property type="entry name" value="BP-dep_ABC_trans_perm"/>
</dbReference>
<feature type="transmembrane region" description="Helical" evidence="7">
    <location>
        <begin position="214"/>
        <end position="237"/>
    </location>
</feature>
<evidence type="ECO:0000256" key="3">
    <source>
        <dbReference type="ARBA" id="ARBA00022475"/>
    </source>
</evidence>
<evidence type="ECO:0000313" key="11">
    <source>
        <dbReference type="Proteomes" id="UP001157034"/>
    </source>
</evidence>
<dbReference type="PROSITE" id="PS50928">
    <property type="entry name" value="ABC_TM1"/>
    <property type="match status" value="1"/>
</dbReference>